<protein>
    <recommendedName>
        <fullName evidence="3">Winged helix DNA-binding domain-containing protein</fullName>
    </recommendedName>
</protein>
<dbReference type="PANTHER" id="PTHR38479">
    <property type="entry name" value="LMO0824 PROTEIN"/>
    <property type="match status" value="1"/>
</dbReference>
<evidence type="ECO:0000313" key="1">
    <source>
        <dbReference type="EMBL" id="KND30005.1"/>
    </source>
</evidence>
<dbReference type="PANTHER" id="PTHR38479:SF2">
    <property type="entry name" value="WINGED HELIX DNA-BINDING DOMAIN-CONTAINING PROTEIN"/>
    <property type="match status" value="1"/>
</dbReference>
<dbReference type="Pfam" id="PF06224">
    <property type="entry name" value="AlkZ-like"/>
    <property type="match status" value="1"/>
</dbReference>
<dbReference type="OrthoDB" id="9148135at2"/>
<proteinExistence type="predicted"/>
<name>A0A0L0JX38_9ACTN</name>
<accession>A0A0L0JX38</accession>
<dbReference type="RefSeq" id="WP_050373427.1">
    <property type="nucleotide sequence ID" value="NZ_KQ257829.1"/>
</dbReference>
<organism evidence="1 2">
    <name type="scientific">Streptomyces acidiscabies</name>
    <dbReference type="NCBI Taxonomy" id="42234"/>
    <lineage>
        <taxon>Bacteria</taxon>
        <taxon>Bacillati</taxon>
        <taxon>Actinomycetota</taxon>
        <taxon>Actinomycetes</taxon>
        <taxon>Kitasatosporales</taxon>
        <taxon>Streptomycetaceae</taxon>
        <taxon>Streptomyces</taxon>
    </lineage>
</organism>
<evidence type="ECO:0000313" key="2">
    <source>
        <dbReference type="Proteomes" id="UP000037151"/>
    </source>
</evidence>
<reference evidence="2" key="1">
    <citation type="submission" date="2014-07" db="EMBL/GenBank/DDBJ databases">
        <title>Genome sequencing of plant-pathogenic Streptomyces species.</title>
        <authorList>
            <person name="Harrison J."/>
            <person name="Sapp M."/>
            <person name="Thwaites R."/>
            <person name="Studholme D.J."/>
        </authorList>
    </citation>
    <scope>NUCLEOTIDE SEQUENCE [LARGE SCALE GENOMIC DNA]</scope>
    <source>
        <strain evidence="2">NCPPB 4445</strain>
    </source>
</reference>
<gene>
    <name evidence="1" type="ORF">IQ63_30145</name>
</gene>
<sequence>MTTPLPRLTDAHRRALLVTRHRLAPSLRAATPEEVAESVLCLHATDPASVYLSVAARQEPPSVGELERAQYEDGTLVRMLCMRRTVFVVPRDLAPVVDAAAARPVAARLRRDLLKVLAEQLGYDEARFTAVEREVVAALTRLGEATASQLSDAVPELSERIVQSPGKTYEARPKIANRFLGVMAAENRIRRGRPLGSWASSQFRWRLVEPHPELSAPEARAALVTRYLEVFGPATTEDVKWWTGWNLTDTRKALAETGAIPVALDHGEGHALPADLETPEPVAPGIALLPALDPTPMGWRHRDWYLQPALTTDLFDNNGNIGPTVWWDGRVVGVWSQRADGEIATHLFEQGISAAAVTAEAERLKDWFGDTRIRASFRTPIERRLYEGTL</sequence>
<dbReference type="EMBL" id="JPPY01000169">
    <property type="protein sequence ID" value="KND30005.1"/>
    <property type="molecule type" value="Genomic_DNA"/>
</dbReference>
<dbReference type="InterPro" id="IPR009351">
    <property type="entry name" value="AlkZ-like"/>
</dbReference>
<dbReference type="AlphaFoldDB" id="A0A0L0JX38"/>
<evidence type="ECO:0008006" key="3">
    <source>
        <dbReference type="Google" id="ProtNLM"/>
    </source>
</evidence>
<dbReference type="Proteomes" id="UP000037151">
    <property type="component" value="Unassembled WGS sequence"/>
</dbReference>
<dbReference type="PATRIC" id="fig|42234.21.peg.6211"/>
<comment type="caution">
    <text evidence="1">The sequence shown here is derived from an EMBL/GenBank/DDBJ whole genome shotgun (WGS) entry which is preliminary data.</text>
</comment>